<name>A0A9P1N4A4_9PELO</name>
<accession>A0A9P1N4A4</accession>
<dbReference type="OrthoDB" id="308440at2759"/>
<feature type="compositionally biased region" description="Low complexity" evidence="1">
    <location>
        <begin position="584"/>
        <end position="595"/>
    </location>
</feature>
<organism evidence="2 3">
    <name type="scientific">Caenorhabditis angaria</name>
    <dbReference type="NCBI Taxonomy" id="860376"/>
    <lineage>
        <taxon>Eukaryota</taxon>
        <taxon>Metazoa</taxon>
        <taxon>Ecdysozoa</taxon>
        <taxon>Nematoda</taxon>
        <taxon>Chromadorea</taxon>
        <taxon>Rhabditida</taxon>
        <taxon>Rhabditina</taxon>
        <taxon>Rhabditomorpha</taxon>
        <taxon>Rhabditoidea</taxon>
        <taxon>Rhabditidae</taxon>
        <taxon>Peloderinae</taxon>
        <taxon>Caenorhabditis</taxon>
    </lineage>
</organism>
<feature type="compositionally biased region" description="Acidic residues" evidence="1">
    <location>
        <begin position="693"/>
        <end position="718"/>
    </location>
</feature>
<dbReference type="InterPro" id="IPR011990">
    <property type="entry name" value="TPR-like_helical_dom_sf"/>
</dbReference>
<protein>
    <submittedName>
        <fullName evidence="2">Uncharacterized protein</fullName>
    </submittedName>
</protein>
<dbReference type="EMBL" id="CANHGI010000004">
    <property type="protein sequence ID" value="CAI5447415.1"/>
    <property type="molecule type" value="Genomic_DNA"/>
</dbReference>
<feature type="region of interest" description="Disordered" evidence="1">
    <location>
        <begin position="666"/>
        <end position="718"/>
    </location>
</feature>
<dbReference type="SUPFAM" id="SSF48452">
    <property type="entry name" value="TPR-like"/>
    <property type="match status" value="1"/>
</dbReference>
<proteinExistence type="predicted"/>
<keyword evidence="3" id="KW-1185">Reference proteome</keyword>
<dbReference type="Gene3D" id="1.25.40.10">
    <property type="entry name" value="Tetratricopeptide repeat domain"/>
    <property type="match status" value="2"/>
</dbReference>
<dbReference type="InterPro" id="IPR019734">
    <property type="entry name" value="TPR_rpt"/>
</dbReference>
<gene>
    <name evidence="2" type="ORF">CAMP_LOCUS10052</name>
</gene>
<comment type="caution">
    <text evidence="2">The sequence shown here is derived from an EMBL/GenBank/DDBJ whole genome shotgun (WGS) entry which is preliminary data.</text>
</comment>
<dbReference type="Proteomes" id="UP001152747">
    <property type="component" value="Unassembled WGS sequence"/>
</dbReference>
<evidence type="ECO:0000313" key="3">
    <source>
        <dbReference type="Proteomes" id="UP001152747"/>
    </source>
</evidence>
<dbReference type="SMART" id="SM00028">
    <property type="entry name" value="TPR"/>
    <property type="match status" value="3"/>
</dbReference>
<evidence type="ECO:0000313" key="2">
    <source>
        <dbReference type="EMBL" id="CAI5447415.1"/>
    </source>
</evidence>
<dbReference type="AlphaFoldDB" id="A0A9P1N4A4"/>
<sequence>MPRRKSKPRVSPAAFFRVTKRNTGQAETVWEHLRNLMSRELHEEVILMYEVTNLCDADSHFNLPTTFEDTETFFEIGRAYFLTHRYALCDHIYKTMIETFPMPKFPEEQTTESDFCEHTVKYARHECLMKMKKLYDAYACLTTIENPTVPLKLKAAYLSVVNASAKKPRERKTVYKWKPVKFDENQFRSNNPSKNCNSSLGAASQFVRNQKSEVPRDFCEKFAQKFAGNSERHNVEMWLKAQQAAGKRDFSRAILYLKRMTHANSRVQSEMGKFYFKLGRKDQARRVLQAVFERNVRWVEGMDLLAFLLWEDENKFGNQLEHLSRNLLDLWPDRAETFIAAGYMTINLDWYTAYEHSARALGAAEVATEQNARAILLRAQCLIKMKRANDAMRQLQEGVSRDKNNVELFRELCLLMLEHDDHREAKNQVTNLVLNNPNDLNAKILKVHVFISANSRTRETHNTNTDIIGMMEEILQEYPHSVGDVIELLDEYYKSNLTEPCKNLMELIEKHKKRILHDKMRLYHNLQAEYNLRCQKPTKSYKHAIAAQILGEDVNGAYMSRIEQEYRNNCQHLLDEQFSICSTPPSSAISSPNPKSSRKRGKSSTSSCFENTPSCSYNLRSRQSSIGTPVPPNLSNESIDRDLDLNFSMTTLTANNLRNDFQIFSPDLEERQSSSGEEEMMETEENHRVVHEEDQENYDDEESEEEFEVEGEESEEDE</sequence>
<reference evidence="2" key="1">
    <citation type="submission" date="2022-11" db="EMBL/GenBank/DDBJ databases">
        <authorList>
            <person name="Kikuchi T."/>
        </authorList>
    </citation>
    <scope>NUCLEOTIDE SEQUENCE</scope>
    <source>
        <strain evidence="2">PS1010</strain>
    </source>
</reference>
<feature type="compositionally biased region" description="Polar residues" evidence="1">
    <location>
        <begin position="608"/>
        <end position="637"/>
    </location>
</feature>
<feature type="region of interest" description="Disordered" evidence="1">
    <location>
        <begin position="584"/>
        <end position="639"/>
    </location>
</feature>
<evidence type="ECO:0000256" key="1">
    <source>
        <dbReference type="SAM" id="MobiDB-lite"/>
    </source>
</evidence>